<dbReference type="PROSITE" id="PS00533">
    <property type="entry name" value="PORPHOBILINOGEN_DEAM"/>
    <property type="match status" value="1"/>
</dbReference>
<feature type="compositionally biased region" description="Polar residues" evidence="14">
    <location>
        <begin position="57"/>
        <end position="67"/>
    </location>
</feature>
<evidence type="ECO:0000256" key="2">
    <source>
        <dbReference type="ARBA" id="ARBA00002869"/>
    </source>
</evidence>
<reference evidence="16" key="1">
    <citation type="submission" date="2022-07" db="EMBL/GenBank/DDBJ databases">
        <title>Genome Sequence of Physisporinus lineatus.</title>
        <authorList>
            <person name="Buettner E."/>
        </authorList>
    </citation>
    <scope>NUCLEOTIDE SEQUENCE</scope>
    <source>
        <strain evidence="16">VT162</strain>
    </source>
</reference>
<evidence type="ECO:0000313" key="17">
    <source>
        <dbReference type="Proteomes" id="UP001212997"/>
    </source>
</evidence>
<dbReference type="EC" id="2.5.1.61" evidence="6"/>
<dbReference type="FunFam" id="3.30.300.130:FF:000001">
    <property type="entry name" value="NFU1 iron-sulfur cluster scaffold"/>
    <property type="match status" value="1"/>
</dbReference>
<feature type="domain" description="Scaffold protein Nfu/NifU N-terminal" evidence="15">
    <location>
        <begin position="84"/>
        <end position="171"/>
    </location>
</feature>
<dbReference type="SMART" id="SM00932">
    <property type="entry name" value="Nfu_N"/>
    <property type="match status" value="1"/>
</dbReference>
<dbReference type="GO" id="GO:0051536">
    <property type="term" value="F:iron-sulfur cluster binding"/>
    <property type="evidence" value="ECO:0007669"/>
    <property type="project" value="InterPro"/>
</dbReference>
<dbReference type="Gene3D" id="3.30.1370.70">
    <property type="entry name" value="Scaffold protein Nfu/NifU, N-terminal domain"/>
    <property type="match status" value="1"/>
</dbReference>
<dbReference type="Proteomes" id="UP001212997">
    <property type="component" value="Unassembled WGS sequence"/>
</dbReference>
<dbReference type="Pfam" id="PF08712">
    <property type="entry name" value="Nfu_N"/>
    <property type="match status" value="1"/>
</dbReference>
<feature type="region of interest" description="Disordered" evidence="14">
    <location>
        <begin position="25"/>
        <end position="74"/>
    </location>
</feature>
<evidence type="ECO:0000256" key="12">
    <source>
        <dbReference type="ARBA" id="ARBA00033064"/>
    </source>
</evidence>
<evidence type="ECO:0000256" key="14">
    <source>
        <dbReference type="SAM" id="MobiDB-lite"/>
    </source>
</evidence>
<comment type="cofactor">
    <cofactor evidence="1">
        <name>dipyrromethane</name>
        <dbReference type="ChEBI" id="CHEBI:60342"/>
    </cofactor>
</comment>
<dbReference type="PANTHER" id="PTHR11557:SF0">
    <property type="entry name" value="PORPHOBILINOGEN DEAMINASE"/>
    <property type="match status" value="1"/>
</dbReference>
<evidence type="ECO:0000313" key="16">
    <source>
        <dbReference type="EMBL" id="KAJ3487011.1"/>
    </source>
</evidence>
<comment type="pathway">
    <text evidence="3">Porphyrin-containing compound metabolism; protoporphyrin-IX biosynthesis; coproporphyrinogen-III from 5-aminolevulinate: step 2/4.</text>
</comment>
<evidence type="ECO:0000256" key="5">
    <source>
        <dbReference type="ARBA" id="ARBA00006420"/>
    </source>
</evidence>
<dbReference type="FunFam" id="3.40.190.10:FF:000086">
    <property type="entry name" value="Probable porphobilinogen deaminase"/>
    <property type="match status" value="1"/>
</dbReference>
<dbReference type="NCBIfam" id="TIGR00212">
    <property type="entry name" value="hemC"/>
    <property type="match status" value="1"/>
</dbReference>
<evidence type="ECO:0000259" key="15">
    <source>
        <dbReference type="SMART" id="SM00932"/>
    </source>
</evidence>
<comment type="catalytic activity">
    <reaction evidence="13">
        <text>4 porphobilinogen + H2O = hydroxymethylbilane + 4 NH4(+)</text>
        <dbReference type="Rhea" id="RHEA:13185"/>
        <dbReference type="ChEBI" id="CHEBI:15377"/>
        <dbReference type="ChEBI" id="CHEBI:28938"/>
        <dbReference type="ChEBI" id="CHEBI:57845"/>
        <dbReference type="ChEBI" id="CHEBI:58126"/>
        <dbReference type="EC" id="2.5.1.61"/>
    </reaction>
</comment>
<dbReference type="InterPro" id="IPR014824">
    <property type="entry name" value="Nfu/NifU_N"/>
</dbReference>
<dbReference type="PANTHER" id="PTHR11557">
    <property type="entry name" value="PORPHOBILINOGEN DEAMINASE"/>
    <property type="match status" value="1"/>
</dbReference>
<dbReference type="FunFam" id="3.30.1370.70:FF:000001">
    <property type="entry name" value="NifU-like protein 4, mitochondrial"/>
    <property type="match status" value="1"/>
</dbReference>
<comment type="caution">
    <text evidence="16">The sequence shown here is derived from an EMBL/GenBank/DDBJ whole genome shotgun (WGS) entry which is preliminary data.</text>
</comment>
<evidence type="ECO:0000256" key="10">
    <source>
        <dbReference type="ARBA" id="ARBA00023244"/>
    </source>
</evidence>
<dbReference type="EMBL" id="JANAWD010000104">
    <property type="protein sequence ID" value="KAJ3487011.1"/>
    <property type="molecule type" value="Genomic_DNA"/>
</dbReference>
<comment type="similarity">
    <text evidence="5">Belongs to the NifU family.</text>
</comment>
<dbReference type="InterPro" id="IPR034904">
    <property type="entry name" value="FSCA_dom_sf"/>
</dbReference>
<evidence type="ECO:0000256" key="13">
    <source>
        <dbReference type="ARBA" id="ARBA00048169"/>
    </source>
</evidence>
<dbReference type="Gene3D" id="3.30.300.130">
    <property type="entry name" value="Fe-S cluster assembly (FSCA)"/>
    <property type="match status" value="1"/>
</dbReference>
<dbReference type="GO" id="GO:0005506">
    <property type="term" value="F:iron ion binding"/>
    <property type="evidence" value="ECO:0007669"/>
    <property type="project" value="InterPro"/>
</dbReference>
<dbReference type="GO" id="GO:0005737">
    <property type="term" value="C:cytoplasm"/>
    <property type="evidence" value="ECO:0007669"/>
    <property type="project" value="TreeGrafter"/>
</dbReference>
<dbReference type="Pfam" id="PF01106">
    <property type="entry name" value="NifU"/>
    <property type="match status" value="1"/>
</dbReference>
<keyword evidence="17" id="KW-1185">Reference proteome</keyword>
<evidence type="ECO:0000256" key="8">
    <source>
        <dbReference type="ARBA" id="ARBA00022679"/>
    </source>
</evidence>
<dbReference type="InterPro" id="IPR000860">
    <property type="entry name" value="HemC"/>
</dbReference>
<dbReference type="Gene3D" id="3.30.160.40">
    <property type="entry name" value="Porphobilinogen deaminase, C-terminal domain"/>
    <property type="match status" value="1"/>
</dbReference>
<evidence type="ECO:0000256" key="6">
    <source>
        <dbReference type="ARBA" id="ARBA00012655"/>
    </source>
</evidence>
<comment type="function">
    <text evidence="2">Tetrapolymerization of the monopyrrole PBG into the hydroxymethylbilane pre-uroporphyrinogen in several discrete steps.</text>
</comment>
<feature type="region of interest" description="Disordered" evidence="14">
    <location>
        <begin position="675"/>
        <end position="695"/>
    </location>
</feature>
<dbReference type="SUPFAM" id="SSF54782">
    <property type="entry name" value="Porphobilinogen deaminase (hydroxymethylbilane synthase), C-terminal domain"/>
    <property type="match status" value="1"/>
</dbReference>
<dbReference type="FunFam" id="3.40.190.10:FF:000005">
    <property type="entry name" value="Porphobilinogen deaminase"/>
    <property type="match status" value="1"/>
</dbReference>
<dbReference type="GO" id="GO:0016226">
    <property type="term" value="P:iron-sulfur cluster assembly"/>
    <property type="evidence" value="ECO:0007669"/>
    <property type="project" value="InterPro"/>
</dbReference>
<dbReference type="SUPFAM" id="SSF110836">
    <property type="entry name" value="Hypothetical protein SAV1430"/>
    <property type="match status" value="1"/>
</dbReference>
<dbReference type="InterPro" id="IPR022417">
    <property type="entry name" value="Porphobilin_deaminase_N"/>
</dbReference>
<dbReference type="CDD" id="cd13645">
    <property type="entry name" value="PBP2_HuPBGD_like"/>
    <property type="match status" value="1"/>
</dbReference>
<comment type="similarity">
    <text evidence="4">Belongs to the HMBS family.</text>
</comment>
<name>A0AAD5V866_9APHY</name>
<evidence type="ECO:0000256" key="7">
    <source>
        <dbReference type="ARBA" id="ARBA00016519"/>
    </source>
</evidence>
<keyword evidence="10" id="KW-0627">Porphyrin biosynthesis</keyword>
<dbReference type="GO" id="GO:0004418">
    <property type="term" value="F:hydroxymethylbilane synthase activity"/>
    <property type="evidence" value="ECO:0007669"/>
    <property type="project" value="UniProtKB-EC"/>
</dbReference>
<dbReference type="Pfam" id="PF01379">
    <property type="entry name" value="Porphobil_deam"/>
    <property type="match status" value="1"/>
</dbReference>
<dbReference type="InterPro" id="IPR036803">
    <property type="entry name" value="Porphobilinogen_deaminase_C_sf"/>
</dbReference>
<evidence type="ECO:0000256" key="4">
    <source>
        <dbReference type="ARBA" id="ARBA00005638"/>
    </source>
</evidence>
<dbReference type="InterPro" id="IPR001075">
    <property type="entry name" value="NIF_FeS_clus_asmbl_NifU_C"/>
</dbReference>
<organism evidence="16 17">
    <name type="scientific">Meripilus lineatus</name>
    <dbReference type="NCBI Taxonomy" id="2056292"/>
    <lineage>
        <taxon>Eukaryota</taxon>
        <taxon>Fungi</taxon>
        <taxon>Dikarya</taxon>
        <taxon>Basidiomycota</taxon>
        <taxon>Agaricomycotina</taxon>
        <taxon>Agaricomycetes</taxon>
        <taxon>Polyporales</taxon>
        <taxon>Meripilaceae</taxon>
        <taxon>Meripilus</taxon>
    </lineage>
</organism>
<keyword evidence="8" id="KW-0808">Transferase</keyword>
<dbReference type="Gene3D" id="3.40.190.10">
    <property type="entry name" value="Periplasmic binding protein-like II"/>
    <property type="match status" value="2"/>
</dbReference>
<protein>
    <recommendedName>
        <fullName evidence="7">Porphobilinogen deaminase</fullName>
        <ecNumber evidence="6">2.5.1.61</ecNumber>
    </recommendedName>
    <alternativeName>
        <fullName evidence="12">Hydroxymethylbilane synthase</fullName>
    </alternativeName>
    <alternativeName>
        <fullName evidence="11">Pre-uroporphyrinogen synthase</fullName>
    </alternativeName>
</protein>
<dbReference type="PRINTS" id="PR00151">
    <property type="entry name" value="PORPHBDMNASE"/>
</dbReference>
<evidence type="ECO:0000256" key="3">
    <source>
        <dbReference type="ARBA" id="ARBA00004735"/>
    </source>
</evidence>
<evidence type="ECO:0000256" key="11">
    <source>
        <dbReference type="ARBA" id="ARBA00030685"/>
    </source>
</evidence>
<dbReference type="Pfam" id="PF03900">
    <property type="entry name" value="Porphobil_deamC"/>
    <property type="match status" value="1"/>
</dbReference>
<dbReference type="InterPro" id="IPR036498">
    <property type="entry name" value="Nfu/NifU_N_sf"/>
</dbReference>
<proteinExistence type="inferred from homology"/>
<evidence type="ECO:0000256" key="1">
    <source>
        <dbReference type="ARBA" id="ARBA00001916"/>
    </source>
</evidence>
<gene>
    <name evidence="16" type="ORF">NLI96_g3834</name>
</gene>
<dbReference type="GO" id="GO:0006783">
    <property type="term" value="P:heme biosynthetic process"/>
    <property type="evidence" value="ECO:0007669"/>
    <property type="project" value="UniProtKB-KW"/>
</dbReference>
<dbReference type="InterPro" id="IPR022419">
    <property type="entry name" value="Porphobilin_deaminase_cofac_BS"/>
</dbReference>
<feature type="compositionally biased region" description="Basic and acidic residues" evidence="14">
    <location>
        <begin position="675"/>
        <end position="688"/>
    </location>
</feature>
<sequence length="695" mass="75839">MATSFTNTSLRIATRATVKRTAINPSTSFISRPRPSRALSSKSFPTRRASLHHGATLATSSSRMTQPQPRPLRERPVQARSMFIQTESTPNEDSLKFIPGVPVMEEGGSAEFLDTRSSLASPLALRLIGIEGVKAIFYGPDFITISKDSSTAWSVLKPEIYSILMEFFSSGQPLFKSEEDRDSVGPQDTRILDTDSEVVAMIKELLDTRVRPAIMEDGGDIEYRGFNEDDGVVQVKLKGSCRGCSSSTVTLKSGIERMLMHYIPEVKGVEQILDQEEAIALDEFNKLEQRLSKTESGKQDSVLNWSRSFQLRFPSQTLSKSPFDSPCTTMTSEVQADASSTTAARTITLASRSSQLAQIQTNLVVSALSKASPETKFQTSFMSTAGDKNQSQALYLIGGKSLWTKELEHSLLDGDVDMLVHSFKDVPTVLPEGCEIAGVMEREDPVDSLVVSQAVIDDTSKGWKSLDEFADGSVIGTSSVRRVAQLKRQYPKLKFLDVRGNLNTRFAKLDSPTSPYTALILAKAGLVRLGFGNRITADLNPPTLYHAVSQGALAIEIRSNDEKARELCRVATHEPTEWRCFAERGMLRVLEGGCSVPVGVSSEIVESSEGGSTKKTLKITGTVTSLDGSQHVEHTEITSVSSRQEAEDVGKKLAKALIAKGAGVILEEIGKDRERRIAESQEEEKAKASESAPAP</sequence>
<evidence type="ECO:0000256" key="9">
    <source>
        <dbReference type="ARBA" id="ARBA00023133"/>
    </source>
</evidence>
<accession>A0AAD5V866</accession>
<keyword evidence="9" id="KW-0350">Heme biosynthesis</keyword>
<dbReference type="SUPFAM" id="SSF117916">
    <property type="entry name" value="Fe-S cluster assembly (FSCA) domain-like"/>
    <property type="match status" value="1"/>
</dbReference>
<dbReference type="InterPro" id="IPR022418">
    <property type="entry name" value="Porphobilinogen_deaminase_C"/>
</dbReference>
<dbReference type="SUPFAM" id="SSF53850">
    <property type="entry name" value="Periplasmic binding protein-like II"/>
    <property type="match status" value="1"/>
</dbReference>
<dbReference type="AlphaFoldDB" id="A0AAD5V866"/>